<sequence length="240" mass="27653">MITSNGTFIMEGLEKEDSKRLKNHKELTKLVNTIGFLPLFKSNVPGFSVEEQTDKNAWWTGKKSEDPWEWRALIADEGDIAYGKFFSGKAGFISKEWYPIFAAYRRDGYDFDSRYEDGLASRKAKNIIDILTEHKTLLSNEMKMMAGFGKGGEKGFDTVMSTLQMQTYITVRGFVRKKNKKNQEYGWPVAVYSLSEDLFGEEYVKSEYRLSAGEAKDKIVKQLQQYYPEASIDELRKCIK</sequence>
<dbReference type="EMBL" id="AP023367">
    <property type="protein sequence ID" value="BCJ96034.1"/>
    <property type="molecule type" value="Genomic_DNA"/>
</dbReference>
<name>A0A6S6QZF3_9FIRM</name>
<evidence type="ECO:0000313" key="1">
    <source>
        <dbReference type="EMBL" id="BCJ96034.1"/>
    </source>
</evidence>
<dbReference type="AlphaFoldDB" id="A0A6S6QZF3"/>
<gene>
    <name evidence="1" type="ORF">acsn021_36030</name>
</gene>
<dbReference type="Pfam" id="PF24741">
    <property type="entry name" value="AlkZ-rel"/>
    <property type="match status" value="1"/>
</dbReference>
<proteinExistence type="predicted"/>
<evidence type="ECO:0000313" key="2">
    <source>
        <dbReference type="Proteomes" id="UP000515561"/>
    </source>
</evidence>
<organism evidence="1 2">
    <name type="scientific">Anaerocolumna cellulosilytica</name>
    <dbReference type="NCBI Taxonomy" id="433286"/>
    <lineage>
        <taxon>Bacteria</taxon>
        <taxon>Bacillati</taxon>
        <taxon>Bacillota</taxon>
        <taxon>Clostridia</taxon>
        <taxon>Lachnospirales</taxon>
        <taxon>Lachnospiraceae</taxon>
        <taxon>Anaerocolumna</taxon>
    </lineage>
</organism>
<reference evidence="1 2" key="1">
    <citation type="journal article" date="2016" name="Int. J. Syst. Evol. Microbiol.">
        <title>Descriptions of Anaerotaenia torta gen. nov., sp. nov. and Anaerocolumna cellulosilytica gen. nov., sp. nov. isolated from a methanogenic reactor of cattle waste.</title>
        <authorList>
            <person name="Uek A."/>
            <person name="Ohtaki Y."/>
            <person name="Kaku N."/>
            <person name="Ueki K."/>
        </authorList>
    </citation>
    <scope>NUCLEOTIDE SEQUENCE [LARGE SCALE GENOMIC DNA]</scope>
    <source>
        <strain evidence="1 2">SN021</strain>
    </source>
</reference>
<dbReference type="Proteomes" id="UP000515561">
    <property type="component" value="Chromosome"/>
</dbReference>
<dbReference type="KEGG" id="acel:acsn021_36030"/>
<dbReference type="InterPro" id="IPR056298">
    <property type="entry name" value="AlkZ-rel"/>
</dbReference>
<dbReference type="RefSeq" id="WP_184092415.1">
    <property type="nucleotide sequence ID" value="NZ_AP023367.1"/>
</dbReference>
<keyword evidence="2" id="KW-1185">Reference proteome</keyword>
<accession>A0A6S6QZF3</accession>
<protein>
    <submittedName>
        <fullName evidence="1">Uncharacterized protein</fullName>
    </submittedName>
</protein>